<dbReference type="InterPro" id="IPR008974">
    <property type="entry name" value="TRAF-like"/>
</dbReference>
<evidence type="ECO:0000259" key="1">
    <source>
        <dbReference type="PROSITE" id="PS50144"/>
    </source>
</evidence>
<dbReference type="Gene3D" id="2.60.210.10">
    <property type="entry name" value="Apoptosis, Tumor Necrosis Factor Receptor Associated Protein 2, Chain A"/>
    <property type="match status" value="2"/>
</dbReference>
<accession>A0A6J1B028</accession>
<protein>
    <submittedName>
        <fullName evidence="3">Uncharacterized protein LOC110422911 isoform X1</fullName>
    </submittedName>
</protein>
<dbReference type="PROSITE" id="PS50144">
    <property type="entry name" value="MATH"/>
    <property type="match status" value="2"/>
</dbReference>
<dbReference type="RefSeq" id="XP_021292613.1">
    <property type="nucleotide sequence ID" value="XM_021436938.1"/>
</dbReference>
<dbReference type="CDD" id="cd00121">
    <property type="entry name" value="MATH"/>
    <property type="match status" value="2"/>
</dbReference>
<dbReference type="OrthoDB" id="995697at2759"/>
<feature type="domain" description="MATH" evidence="1">
    <location>
        <begin position="181"/>
        <end position="325"/>
    </location>
</feature>
<dbReference type="PANTHER" id="PTHR46162">
    <property type="entry name" value="TRAF-LIKE FAMILY PROTEIN"/>
    <property type="match status" value="1"/>
</dbReference>
<evidence type="ECO:0000313" key="2">
    <source>
        <dbReference type="Proteomes" id="UP000504621"/>
    </source>
</evidence>
<proteinExistence type="predicted"/>
<organism evidence="2 3">
    <name type="scientific">Herrania umbratica</name>
    <dbReference type="NCBI Taxonomy" id="108875"/>
    <lineage>
        <taxon>Eukaryota</taxon>
        <taxon>Viridiplantae</taxon>
        <taxon>Streptophyta</taxon>
        <taxon>Embryophyta</taxon>
        <taxon>Tracheophyta</taxon>
        <taxon>Spermatophyta</taxon>
        <taxon>Magnoliopsida</taxon>
        <taxon>eudicotyledons</taxon>
        <taxon>Gunneridae</taxon>
        <taxon>Pentapetalae</taxon>
        <taxon>rosids</taxon>
        <taxon>malvids</taxon>
        <taxon>Malvales</taxon>
        <taxon>Malvaceae</taxon>
        <taxon>Byttnerioideae</taxon>
        <taxon>Herrania</taxon>
    </lineage>
</organism>
<dbReference type="GeneID" id="110422911"/>
<gene>
    <name evidence="3" type="primary">LOC110422911</name>
</gene>
<keyword evidence="2" id="KW-1185">Reference proteome</keyword>
<dbReference type="SUPFAM" id="SSF49599">
    <property type="entry name" value="TRAF domain-like"/>
    <property type="match status" value="2"/>
</dbReference>
<name>A0A6J1B028_9ROSI</name>
<reference evidence="3" key="1">
    <citation type="submission" date="2025-08" db="UniProtKB">
        <authorList>
            <consortium name="RefSeq"/>
        </authorList>
    </citation>
    <scope>IDENTIFICATION</scope>
    <source>
        <tissue evidence="3">Leaf</tissue>
    </source>
</reference>
<dbReference type="Pfam" id="PF22486">
    <property type="entry name" value="MATH_2"/>
    <property type="match status" value="2"/>
</dbReference>
<dbReference type="SMART" id="SM00061">
    <property type="entry name" value="MATH"/>
    <property type="match status" value="2"/>
</dbReference>
<dbReference type="InterPro" id="IPR002083">
    <property type="entry name" value="MATH/TRAF_dom"/>
</dbReference>
<dbReference type="Proteomes" id="UP000504621">
    <property type="component" value="Unplaced"/>
</dbReference>
<sequence>MRMPYGVPKPLDTPNEEMRGLETWRELPPTHYILKIESFTSLVRILKKTSLDHYESKEFKASGHNWMLLLYPWGDEKRNGSHHISLYLKSMEYYKVEINALVIFFVYDQLKDKYWSIQDKTARNFHGQDESGVSQLVSLKRFEDASNGFLVNDSCVFGVEVFAIRSGNKGERFRTLREQSKSVYIWTVQKFSELKATGHFSEPFSVGGFKWRLHLYPEGIPKAKGKYLSIYLCLHEESESPPGSEKKKQYESQLPSGKRMHVEFKLSINNQVKDKEPKKLSEIGKVWFSAVETAWGFPYFAHLDYLRWRRSDFIYKDALLIELQIISMSLDTSLSPP</sequence>
<evidence type="ECO:0000313" key="3">
    <source>
        <dbReference type="RefSeq" id="XP_021292613.1"/>
    </source>
</evidence>
<feature type="domain" description="MATH" evidence="1">
    <location>
        <begin position="29"/>
        <end position="161"/>
    </location>
</feature>
<dbReference type="AlphaFoldDB" id="A0A6J1B028"/>
<dbReference type="PANTHER" id="PTHR46162:SF40">
    <property type="entry name" value="TRAF-LIKE FAMILY PROTEIN"/>
    <property type="match status" value="1"/>
</dbReference>